<keyword evidence="3" id="KW-1185">Reference proteome</keyword>
<accession>A0A316FZZ1</accession>
<evidence type="ECO:0000313" key="3">
    <source>
        <dbReference type="Proteomes" id="UP000245790"/>
    </source>
</evidence>
<dbReference type="RefSeq" id="WP_109762104.1">
    <property type="nucleotide sequence ID" value="NZ_QGGU01000002.1"/>
</dbReference>
<feature type="chain" id="PRO_5016348714" evidence="1">
    <location>
        <begin position="24"/>
        <end position="241"/>
    </location>
</feature>
<sequence length="241" mass="28076">MNARFCGLTFFLTLLFLSTSLVAKNSSGGFLDFNIYPYLSDADNDTSVTINAGARLANRFSYFGFINMGNQAGSSELSDTNTFYSEQNVRWQIQPDSPFDLTLQMNFRTGDDNDRHRLGVRWRLNDSIFIKDFFKRNRFQYAVNLHLIQFDNEPGNVWQIEHSFRKTWGTSDRTIYLSGFIDHTFNQTLPSEFPDNPIVAEAQFGIELMNSFFLVTEYRRNEYRIEQSNNWAIGAEYVITW</sequence>
<reference evidence="2 3" key="1">
    <citation type="submission" date="2018-05" db="EMBL/GenBank/DDBJ databases">
        <title>Genomic Encyclopedia of Type Strains, Phase IV (KMG-IV): sequencing the most valuable type-strain genomes for metagenomic binning, comparative biology and taxonomic classification.</title>
        <authorList>
            <person name="Goeker M."/>
        </authorList>
    </citation>
    <scope>NUCLEOTIDE SEQUENCE [LARGE SCALE GENOMIC DNA]</scope>
    <source>
        <strain evidence="2 3">DSM 25350</strain>
    </source>
</reference>
<feature type="signal peptide" evidence="1">
    <location>
        <begin position="1"/>
        <end position="23"/>
    </location>
</feature>
<name>A0A316FZZ1_9GAMM</name>
<proteinExistence type="predicted"/>
<dbReference type="Proteomes" id="UP000245790">
    <property type="component" value="Unassembled WGS sequence"/>
</dbReference>
<comment type="caution">
    <text evidence="2">The sequence shown here is derived from an EMBL/GenBank/DDBJ whole genome shotgun (WGS) entry which is preliminary data.</text>
</comment>
<dbReference type="AlphaFoldDB" id="A0A316FZZ1"/>
<organism evidence="2 3">
    <name type="scientific">Pleionea mediterranea</name>
    <dbReference type="NCBI Taxonomy" id="523701"/>
    <lineage>
        <taxon>Bacteria</taxon>
        <taxon>Pseudomonadati</taxon>
        <taxon>Pseudomonadota</taxon>
        <taxon>Gammaproteobacteria</taxon>
        <taxon>Oceanospirillales</taxon>
        <taxon>Pleioneaceae</taxon>
        <taxon>Pleionea</taxon>
    </lineage>
</organism>
<dbReference type="EMBL" id="QGGU01000002">
    <property type="protein sequence ID" value="PWK53962.1"/>
    <property type="molecule type" value="Genomic_DNA"/>
</dbReference>
<protein>
    <submittedName>
        <fullName evidence="2">Uncharacterized protein</fullName>
    </submittedName>
</protein>
<evidence type="ECO:0000313" key="2">
    <source>
        <dbReference type="EMBL" id="PWK53962.1"/>
    </source>
</evidence>
<keyword evidence="1" id="KW-0732">Signal</keyword>
<gene>
    <name evidence="2" type="ORF">C8D97_102354</name>
</gene>
<dbReference type="OrthoDB" id="277760at2"/>
<evidence type="ECO:0000256" key="1">
    <source>
        <dbReference type="SAM" id="SignalP"/>
    </source>
</evidence>